<evidence type="ECO:0000256" key="5">
    <source>
        <dbReference type="ARBA" id="ARBA00022989"/>
    </source>
</evidence>
<feature type="transmembrane region" description="Helical" evidence="11">
    <location>
        <begin position="99"/>
        <end position="120"/>
    </location>
</feature>
<dbReference type="Pfam" id="PF13853">
    <property type="entry name" value="7tm_4"/>
    <property type="match status" value="1"/>
</dbReference>
<keyword evidence="8 10" id="KW-0675">Receptor</keyword>
<dbReference type="CDD" id="cd15225">
    <property type="entry name" value="7tmA_OR10A-like"/>
    <property type="match status" value="1"/>
</dbReference>
<keyword evidence="11" id="KW-0716">Sensory transduction</keyword>
<keyword evidence="4 11" id="KW-0552">Olfaction</keyword>
<keyword evidence="6 10" id="KW-0297">G-protein coupled receptor</keyword>
<evidence type="ECO:0000256" key="1">
    <source>
        <dbReference type="ARBA" id="ARBA00004651"/>
    </source>
</evidence>
<dbReference type="PANTHER" id="PTHR26452">
    <property type="entry name" value="OLFACTORY RECEPTOR"/>
    <property type="match status" value="1"/>
</dbReference>
<dbReference type="PRINTS" id="PR00245">
    <property type="entry name" value="OLFACTORYR"/>
</dbReference>
<dbReference type="PROSITE" id="PS50262">
    <property type="entry name" value="G_PROTEIN_RECEP_F1_2"/>
    <property type="match status" value="1"/>
</dbReference>
<feature type="transmembrane region" description="Helical" evidence="11">
    <location>
        <begin position="277"/>
        <end position="297"/>
    </location>
</feature>
<name>A0ABN9D4L3_9NEOB</name>
<comment type="subcellular location">
    <subcellularLocation>
        <location evidence="1 11">Cell membrane</location>
        <topology evidence="1 11">Multi-pass membrane protein</topology>
    </subcellularLocation>
</comment>
<dbReference type="InterPro" id="IPR050516">
    <property type="entry name" value="Olfactory_GPCR"/>
</dbReference>
<feature type="transmembrane region" description="Helical" evidence="11">
    <location>
        <begin position="140"/>
        <end position="162"/>
    </location>
</feature>
<dbReference type="InterPro" id="IPR000276">
    <property type="entry name" value="GPCR_Rhodpsn"/>
</dbReference>
<organism evidence="13 14">
    <name type="scientific">Staurois parvus</name>
    <dbReference type="NCBI Taxonomy" id="386267"/>
    <lineage>
        <taxon>Eukaryota</taxon>
        <taxon>Metazoa</taxon>
        <taxon>Chordata</taxon>
        <taxon>Craniata</taxon>
        <taxon>Vertebrata</taxon>
        <taxon>Euteleostomi</taxon>
        <taxon>Amphibia</taxon>
        <taxon>Batrachia</taxon>
        <taxon>Anura</taxon>
        <taxon>Neobatrachia</taxon>
        <taxon>Ranoidea</taxon>
        <taxon>Ranidae</taxon>
        <taxon>Staurois</taxon>
    </lineage>
</organism>
<dbReference type="InterPro" id="IPR000725">
    <property type="entry name" value="Olfact_rcpt"/>
</dbReference>
<reference evidence="13" key="1">
    <citation type="submission" date="2023-05" db="EMBL/GenBank/DDBJ databases">
        <authorList>
            <person name="Stuckert A."/>
        </authorList>
    </citation>
    <scope>NUCLEOTIDE SEQUENCE</scope>
</reference>
<dbReference type="Gene3D" id="1.20.1070.10">
    <property type="entry name" value="Rhodopsin 7-helix transmembrane proteins"/>
    <property type="match status" value="1"/>
</dbReference>
<evidence type="ECO:0000313" key="14">
    <source>
        <dbReference type="Proteomes" id="UP001162483"/>
    </source>
</evidence>
<evidence type="ECO:0000256" key="3">
    <source>
        <dbReference type="ARBA" id="ARBA00022692"/>
    </source>
</evidence>
<accession>A0ABN9D4L3</accession>
<feature type="domain" description="G-protein coupled receptors family 1 profile" evidence="12">
    <location>
        <begin position="41"/>
        <end position="294"/>
    </location>
</feature>
<evidence type="ECO:0000256" key="9">
    <source>
        <dbReference type="ARBA" id="ARBA00023224"/>
    </source>
</evidence>
<dbReference type="Proteomes" id="UP001162483">
    <property type="component" value="Unassembled WGS sequence"/>
</dbReference>
<dbReference type="EMBL" id="CATNWA010014075">
    <property type="protein sequence ID" value="CAI9566899.1"/>
    <property type="molecule type" value="Genomic_DNA"/>
</dbReference>
<evidence type="ECO:0000256" key="7">
    <source>
        <dbReference type="ARBA" id="ARBA00023136"/>
    </source>
</evidence>
<keyword evidence="3 10" id="KW-0812">Transmembrane</keyword>
<keyword evidence="9 10" id="KW-0807">Transducer</keyword>
<dbReference type="InterPro" id="IPR017452">
    <property type="entry name" value="GPCR_Rhodpsn_7TM"/>
</dbReference>
<keyword evidence="7 11" id="KW-0472">Membrane</keyword>
<evidence type="ECO:0000256" key="8">
    <source>
        <dbReference type="ARBA" id="ARBA00023170"/>
    </source>
</evidence>
<dbReference type="SUPFAM" id="SSF81321">
    <property type="entry name" value="Family A G protein-coupled receptor-like"/>
    <property type="match status" value="1"/>
</dbReference>
<dbReference type="PROSITE" id="PS00237">
    <property type="entry name" value="G_PROTEIN_RECEP_F1_1"/>
    <property type="match status" value="1"/>
</dbReference>
<comment type="caution">
    <text evidence="13">The sequence shown here is derived from an EMBL/GenBank/DDBJ whole genome shotgun (WGS) entry which is preliminary data.</text>
</comment>
<gene>
    <name evidence="13" type="ORF">SPARVUS_LOCUS6465222</name>
</gene>
<sequence length="319" mass="36505">MEINNSTLATEIVLLGFSKNLNINIALFLLFSVVYLITLIGNGLLICIILKNHHLHIPMYFFLSNLSFIDFFYSSTALPKLLVDLLSRDRIISITGCGIQVYISIFLGDTECFVLALMAYDRYVAICHPLYYPILMRWSVCFWLASFVWILSFFISVVPSLLMPMRVCNPNQVNHFMCEVIAIIKLSCDNIYMNQLVIFSISFFTLLLPFMLIICSYVCIISSVLKIHSVERSKTFSTCTSHITVVILFYGTAMVMYFGPSSQYSTDQEKFISVWKYISVFYNIVCPMLNPIIYSLNNKEVKETLKKLCISSKTACISK</sequence>
<feature type="transmembrane region" description="Helical" evidence="11">
    <location>
        <begin position="236"/>
        <end position="257"/>
    </location>
</feature>
<proteinExistence type="inferred from homology"/>
<evidence type="ECO:0000256" key="6">
    <source>
        <dbReference type="ARBA" id="ARBA00023040"/>
    </source>
</evidence>
<keyword evidence="5 11" id="KW-1133">Transmembrane helix</keyword>
<dbReference type="PRINTS" id="PR00237">
    <property type="entry name" value="GPCRRHODOPSN"/>
</dbReference>
<evidence type="ECO:0000256" key="4">
    <source>
        <dbReference type="ARBA" id="ARBA00022725"/>
    </source>
</evidence>
<evidence type="ECO:0000256" key="11">
    <source>
        <dbReference type="RuleBase" id="RU363047"/>
    </source>
</evidence>
<keyword evidence="14" id="KW-1185">Reference proteome</keyword>
<evidence type="ECO:0000313" key="13">
    <source>
        <dbReference type="EMBL" id="CAI9566899.1"/>
    </source>
</evidence>
<feature type="transmembrane region" description="Helical" evidence="11">
    <location>
        <begin position="196"/>
        <end position="224"/>
    </location>
</feature>
<feature type="transmembrane region" description="Helical" evidence="11">
    <location>
        <begin position="25"/>
        <end position="50"/>
    </location>
</feature>
<comment type="similarity">
    <text evidence="10">Belongs to the G-protein coupled receptor 1 family.</text>
</comment>
<evidence type="ECO:0000256" key="10">
    <source>
        <dbReference type="RuleBase" id="RU000688"/>
    </source>
</evidence>
<feature type="transmembrane region" description="Helical" evidence="11">
    <location>
        <begin position="57"/>
        <end position="79"/>
    </location>
</feature>
<protein>
    <recommendedName>
        <fullName evidence="11">Olfactory receptor</fullName>
    </recommendedName>
</protein>
<keyword evidence="2 11" id="KW-1003">Cell membrane</keyword>
<evidence type="ECO:0000256" key="2">
    <source>
        <dbReference type="ARBA" id="ARBA00022475"/>
    </source>
</evidence>
<evidence type="ECO:0000259" key="12">
    <source>
        <dbReference type="PROSITE" id="PS50262"/>
    </source>
</evidence>